<feature type="signal peptide" evidence="1">
    <location>
        <begin position="1"/>
        <end position="20"/>
    </location>
</feature>
<feature type="chain" id="PRO_5008581803" evidence="1">
    <location>
        <begin position="21"/>
        <end position="167"/>
    </location>
</feature>
<gene>
    <name evidence="2" type="ORF">g.1600</name>
</gene>
<evidence type="ECO:0000256" key="1">
    <source>
        <dbReference type="SAM" id="SignalP"/>
    </source>
</evidence>
<reference evidence="2" key="1">
    <citation type="submission" date="2015-12" db="EMBL/GenBank/DDBJ databases">
        <title>De novo transcriptome assembly of four potential Pierce s Disease insect vectors from Arizona vineyards.</title>
        <authorList>
            <person name="Tassone E.E."/>
        </authorList>
    </citation>
    <scope>NUCLEOTIDE SEQUENCE</scope>
</reference>
<sequence length="167" mass="19264">MGGKALTLCLVVIFSATCKADYYDYSESTPDKPWMTKEGIAEKMSIYIFDIGLECADSAMEIMKLLEKKMFDTAEIYRRYKKTLYYDEKGLATLLDILTTHGYTESDLMFSLIKDTLQGVRSLGDFSAHSSYKIRHKCGSIIERVHEMISRLQLDKKHSTFIPMYLY</sequence>
<dbReference type="AlphaFoldDB" id="A0A1B6E5G6"/>
<proteinExistence type="predicted"/>
<protein>
    <submittedName>
        <fullName evidence="2">Uncharacterized protein</fullName>
    </submittedName>
</protein>
<dbReference type="EMBL" id="GEDC01004133">
    <property type="protein sequence ID" value="JAS33165.1"/>
    <property type="molecule type" value="Transcribed_RNA"/>
</dbReference>
<accession>A0A1B6E5G6</accession>
<keyword evidence="1" id="KW-0732">Signal</keyword>
<organism evidence="2">
    <name type="scientific">Clastoptera arizonana</name>
    <name type="common">Arizona spittle bug</name>
    <dbReference type="NCBI Taxonomy" id="38151"/>
    <lineage>
        <taxon>Eukaryota</taxon>
        <taxon>Metazoa</taxon>
        <taxon>Ecdysozoa</taxon>
        <taxon>Arthropoda</taxon>
        <taxon>Hexapoda</taxon>
        <taxon>Insecta</taxon>
        <taxon>Pterygota</taxon>
        <taxon>Neoptera</taxon>
        <taxon>Paraneoptera</taxon>
        <taxon>Hemiptera</taxon>
        <taxon>Auchenorrhyncha</taxon>
        <taxon>Cercopoidea</taxon>
        <taxon>Clastopteridae</taxon>
        <taxon>Clastoptera</taxon>
    </lineage>
</organism>
<evidence type="ECO:0000313" key="2">
    <source>
        <dbReference type="EMBL" id="JAS33165.1"/>
    </source>
</evidence>
<name>A0A1B6E5G6_9HEMI</name>